<keyword evidence="1" id="KW-0812">Transmembrane</keyword>
<keyword evidence="1" id="KW-0472">Membrane</keyword>
<dbReference type="AlphaFoldDB" id="A0A195BB48"/>
<dbReference type="Proteomes" id="UP000078540">
    <property type="component" value="Unassembled WGS sequence"/>
</dbReference>
<accession>A0A195BB48</accession>
<dbReference type="Pfam" id="PF21738">
    <property type="entry name" value="DJR-like_dom"/>
    <property type="match status" value="1"/>
</dbReference>
<feature type="domain" description="Double jelly roll-like" evidence="2">
    <location>
        <begin position="83"/>
        <end position="156"/>
    </location>
</feature>
<dbReference type="PANTHER" id="PTHR36159">
    <property type="entry name" value="PROTEIN CBG23766"/>
    <property type="match status" value="1"/>
</dbReference>
<dbReference type="PANTHER" id="PTHR36159:SF1">
    <property type="entry name" value="RETROVIRUS-RELATED POL POLYPROTEIN FROM TRANSPOSON 412-LIKE PROTEIN"/>
    <property type="match status" value="1"/>
</dbReference>
<name>A0A195BB48_9HYME</name>
<sequence>MLLTLTLNRKSTVLAANYFPIDLSDGDYELGLAIFETYHTIPNMNESNNKFYFTKDDVEITILKEYPIMLRANYNTMRCEIRYNTVSSDRSVILRNAGWDALTIAAGYFNFCVPLYILLGFYEDYKRMMMNARHELILTRTRNDNKCLMGDPATEPVKSGTVDVRLDFECKENVPANTTAYCLIIHDCVVQYNPLTNVVRKIT</sequence>
<evidence type="ECO:0000259" key="2">
    <source>
        <dbReference type="Pfam" id="PF21738"/>
    </source>
</evidence>
<organism evidence="3 4">
    <name type="scientific">Atta colombica</name>
    <dbReference type="NCBI Taxonomy" id="520822"/>
    <lineage>
        <taxon>Eukaryota</taxon>
        <taxon>Metazoa</taxon>
        <taxon>Ecdysozoa</taxon>
        <taxon>Arthropoda</taxon>
        <taxon>Hexapoda</taxon>
        <taxon>Insecta</taxon>
        <taxon>Pterygota</taxon>
        <taxon>Neoptera</taxon>
        <taxon>Endopterygota</taxon>
        <taxon>Hymenoptera</taxon>
        <taxon>Apocrita</taxon>
        <taxon>Aculeata</taxon>
        <taxon>Formicoidea</taxon>
        <taxon>Formicidae</taxon>
        <taxon>Myrmicinae</taxon>
        <taxon>Atta</taxon>
    </lineage>
</organism>
<evidence type="ECO:0000256" key="1">
    <source>
        <dbReference type="SAM" id="Phobius"/>
    </source>
</evidence>
<reference evidence="3 4" key="1">
    <citation type="submission" date="2015-09" db="EMBL/GenBank/DDBJ databases">
        <title>Atta colombica WGS genome.</title>
        <authorList>
            <person name="Nygaard S."/>
            <person name="Hu H."/>
            <person name="Boomsma J."/>
            <person name="Zhang G."/>
        </authorList>
    </citation>
    <scope>NUCLEOTIDE SEQUENCE [LARGE SCALE GENOMIC DNA]</scope>
    <source>
        <strain evidence="3">Treedump-2</strain>
        <tissue evidence="3">Whole body</tissue>
    </source>
</reference>
<evidence type="ECO:0000313" key="4">
    <source>
        <dbReference type="Proteomes" id="UP000078540"/>
    </source>
</evidence>
<dbReference type="EMBL" id="KQ976537">
    <property type="protein sequence ID" value="KYM81445.1"/>
    <property type="molecule type" value="Genomic_DNA"/>
</dbReference>
<keyword evidence="1" id="KW-1133">Transmembrane helix</keyword>
<dbReference type="STRING" id="520822.A0A195BB48"/>
<feature type="transmembrane region" description="Helical" evidence="1">
    <location>
        <begin position="101"/>
        <end position="122"/>
    </location>
</feature>
<evidence type="ECO:0000313" key="3">
    <source>
        <dbReference type="EMBL" id="KYM81445.1"/>
    </source>
</evidence>
<proteinExistence type="predicted"/>
<gene>
    <name evidence="3" type="ORF">ALC53_08214</name>
</gene>
<keyword evidence="4" id="KW-1185">Reference proteome</keyword>
<protein>
    <recommendedName>
        <fullName evidence="2">Double jelly roll-like domain-containing protein</fullName>
    </recommendedName>
</protein>
<dbReference type="InterPro" id="IPR049512">
    <property type="entry name" value="DJR-like_dom"/>
</dbReference>